<dbReference type="Proteomes" id="UP000265663">
    <property type="component" value="Unassembled WGS sequence"/>
</dbReference>
<feature type="transmembrane region" description="Helical" evidence="7">
    <location>
        <begin position="78"/>
        <end position="102"/>
    </location>
</feature>
<comment type="similarity">
    <text evidence="5">Belongs to the SAT4 family.</text>
</comment>
<keyword evidence="3 7" id="KW-1133">Transmembrane helix</keyword>
<protein>
    <submittedName>
        <fullName evidence="9">Integral membrane</fullName>
    </submittedName>
</protein>
<proteinExistence type="inferred from homology"/>
<dbReference type="EMBL" id="KE747810">
    <property type="protein sequence ID" value="RMZ67605.1"/>
    <property type="molecule type" value="Genomic_DNA"/>
</dbReference>
<sequence>MLLIPVIALTVLYPLTSVQVFDRHIWDINYLKDADLVVLARKELLVIECLFCIASGLIKISILLFYRRLSARAVSKAFVYTTWICIGFIIAYSIALTLAPILGCQPISAFWDQVNVLKILGGYKFKCFNEGADVLAASILSAAQDFITAILPTFLYWNLRIPFRQKLALFGIFAIGYGVVALGLVRAYYSWQTFFNTYDITWSTWNILLTSMLELHIGCLCANAPSFKVFFKHFFQEKLSSLSKSSKSPGNSKERYDSGNSGSAHSMSTSLWSKLASKLSSNSGTQSSRGYHDSHNGISVDNHGGVYVHKKIQISHSPTSTTMERRNNNRHLSSITADIICDRDYEDIELGRYNTGRSSDTSSIRTTLLLEEMDLEALPPLPPISRATHVTTIIHDKQLCRATSSSVHDWPSNISLSRGCN</sequence>
<evidence type="ECO:0000256" key="3">
    <source>
        <dbReference type="ARBA" id="ARBA00022989"/>
    </source>
</evidence>
<evidence type="ECO:0000259" key="8">
    <source>
        <dbReference type="Pfam" id="PF20684"/>
    </source>
</evidence>
<dbReference type="InterPro" id="IPR052337">
    <property type="entry name" value="SAT4-like"/>
</dbReference>
<dbReference type="Pfam" id="PF20684">
    <property type="entry name" value="Fung_rhodopsin"/>
    <property type="match status" value="1"/>
</dbReference>
<dbReference type="PANTHER" id="PTHR33048">
    <property type="entry name" value="PTH11-LIKE INTEGRAL MEMBRANE PROTEIN (AFU_ORTHOLOGUE AFUA_5G11245)"/>
    <property type="match status" value="1"/>
</dbReference>
<dbReference type="AlphaFoldDB" id="A0A3M7LZD3"/>
<dbReference type="PANTHER" id="PTHR33048:SF129">
    <property type="entry name" value="INTEGRAL MEMBRANE PROTEIN-RELATED"/>
    <property type="match status" value="1"/>
</dbReference>
<dbReference type="GO" id="GO:0016020">
    <property type="term" value="C:membrane"/>
    <property type="evidence" value="ECO:0007669"/>
    <property type="project" value="UniProtKB-SubCell"/>
</dbReference>
<evidence type="ECO:0000313" key="10">
    <source>
        <dbReference type="Proteomes" id="UP000265663"/>
    </source>
</evidence>
<feature type="region of interest" description="Disordered" evidence="6">
    <location>
        <begin position="242"/>
        <end position="263"/>
    </location>
</feature>
<reference evidence="9 10" key="1">
    <citation type="journal article" date="2014" name="PLoS ONE">
        <title>De novo Genome Assembly of the Fungal Plant Pathogen Pyrenophora semeniperda.</title>
        <authorList>
            <person name="Soliai M.M."/>
            <person name="Meyer S.E."/>
            <person name="Udall J.A."/>
            <person name="Elzinga D.E."/>
            <person name="Hermansen R.A."/>
            <person name="Bodily P.M."/>
            <person name="Hart A.A."/>
            <person name="Coleman C.E."/>
        </authorList>
    </citation>
    <scope>NUCLEOTIDE SEQUENCE [LARGE SCALE GENOMIC DNA]</scope>
    <source>
        <strain evidence="9 10">CCB06</strain>
        <tissue evidence="9">Mycelium</tissue>
    </source>
</reference>
<evidence type="ECO:0000256" key="4">
    <source>
        <dbReference type="ARBA" id="ARBA00023136"/>
    </source>
</evidence>
<feature type="transmembrane region" description="Helical" evidence="7">
    <location>
        <begin position="44"/>
        <end position="66"/>
    </location>
</feature>
<keyword evidence="4 7" id="KW-0472">Membrane</keyword>
<dbReference type="InterPro" id="IPR049326">
    <property type="entry name" value="Rhodopsin_dom_fungi"/>
</dbReference>
<feature type="domain" description="Rhodopsin" evidence="8">
    <location>
        <begin position="7"/>
        <end position="232"/>
    </location>
</feature>
<feature type="transmembrane region" description="Helical" evidence="7">
    <location>
        <begin position="134"/>
        <end position="155"/>
    </location>
</feature>
<evidence type="ECO:0000256" key="7">
    <source>
        <dbReference type="SAM" id="Phobius"/>
    </source>
</evidence>
<evidence type="ECO:0000256" key="1">
    <source>
        <dbReference type="ARBA" id="ARBA00004141"/>
    </source>
</evidence>
<organism evidence="9 10">
    <name type="scientific">Pyrenophora seminiperda CCB06</name>
    <dbReference type="NCBI Taxonomy" id="1302712"/>
    <lineage>
        <taxon>Eukaryota</taxon>
        <taxon>Fungi</taxon>
        <taxon>Dikarya</taxon>
        <taxon>Ascomycota</taxon>
        <taxon>Pezizomycotina</taxon>
        <taxon>Dothideomycetes</taxon>
        <taxon>Pleosporomycetidae</taxon>
        <taxon>Pleosporales</taxon>
        <taxon>Pleosporineae</taxon>
        <taxon>Pleosporaceae</taxon>
        <taxon>Pyrenophora</taxon>
    </lineage>
</organism>
<comment type="subcellular location">
    <subcellularLocation>
        <location evidence="1">Membrane</location>
        <topology evidence="1">Multi-pass membrane protein</topology>
    </subcellularLocation>
</comment>
<name>A0A3M7LZD3_9PLEO</name>
<evidence type="ECO:0000313" key="9">
    <source>
        <dbReference type="EMBL" id="RMZ67605.1"/>
    </source>
</evidence>
<dbReference type="OrthoDB" id="5429740at2759"/>
<evidence type="ECO:0000256" key="2">
    <source>
        <dbReference type="ARBA" id="ARBA00022692"/>
    </source>
</evidence>
<evidence type="ECO:0000256" key="6">
    <source>
        <dbReference type="SAM" id="MobiDB-lite"/>
    </source>
</evidence>
<accession>A0A3M7LZD3</accession>
<evidence type="ECO:0000256" key="5">
    <source>
        <dbReference type="ARBA" id="ARBA00038359"/>
    </source>
</evidence>
<gene>
    <name evidence="9" type="ORF">GMOD_00001553</name>
</gene>
<feature type="transmembrane region" description="Helical" evidence="7">
    <location>
        <begin position="167"/>
        <end position="189"/>
    </location>
</feature>
<keyword evidence="2 7" id="KW-0812">Transmembrane</keyword>
<keyword evidence="10" id="KW-1185">Reference proteome</keyword>